<name>A0ABU2IKF2_9LIST</name>
<proteinExistence type="predicted"/>
<organism evidence="1 2">
    <name type="scientific">Listeria cossartiae subsp. cayugensis</name>
    <dbReference type="NCBI Taxonomy" id="2713505"/>
    <lineage>
        <taxon>Bacteria</taxon>
        <taxon>Bacillati</taxon>
        <taxon>Bacillota</taxon>
        <taxon>Bacilli</taxon>
        <taxon>Bacillales</taxon>
        <taxon>Listeriaceae</taxon>
        <taxon>Listeria</taxon>
        <taxon>Listeria cossartiae</taxon>
    </lineage>
</organism>
<keyword evidence="2" id="KW-1185">Reference proteome</keyword>
<evidence type="ECO:0000313" key="2">
    <source>
        <dbReference type="Proteomes" id="UP001252688"/>
    </source>
</evidence>
<comment type="caution">
    <text evidence="1">The sequence shown here is derived from an EMBL/GenBank/DDBJ whole genome shotgun (WGS) entry which is preliminary data.</text>
</comment>
<dbReference type="Proteomes" id="UP001252688">
    <property type="component" value="Unassembled WGS sequence"/>
</dbReference>
<dbReference type="RefSeq" id="WP_185569902.1">
    <property type="nucleotide sequence ID" value="NZ_JASAYY010000001.1"/>
</dbReference>
<dbReference type="EMBL" id="JASBAM010000001">
    <property type="protein sequence ID" value="MDT0112867.1"/>
    <property type="molecule type" value="Genomic_DNA"/>
</dbReference>
<protein>
    <submittedName>
        <fullName evidence="1">Uncharacterized protein</fullName>
    </submittedName>
</protein>
<evidence type="ECO:0000313" key="1">
    <source>
        <dbReference type="EMBL" id="MDT0112867.1"/>
    </source>
</evidence>
<reference evidence="1 2" key="1">
    <citation type="submission" date="2023-05" db="EMBL/GenBank/DDBJ databases">
        <title>A Combination of Whole Genome Sequencing and Metagenomics Reveals Diversity of Listeria spp. in Soil Collected from the Nantahala National Forest.</title>
        <authorList>
            <person name="Wang J."/>
            <person name="Schamp C.N."/>
            <person name="Hudson L.K."/>
            <person name="Chaggar H.K."/>
            <person name="Bryan D.W."/>
            <person name="Radosevich M."/>
            <person name="Denes T.G."/>
        </authorList>
    </citation>
    <scope>NUCLEOTIDE SEQUENCE [LARGE SCALE GENOMIC DNA]</scope>
    <source>
        <strain evidence="1 2">UTK S2-0002</strain>
    </source>
</reference>
<accession>A0ABU2IKF2</accession>
<sequence>MINSVEVNNLITERKNLHPDDPKINDIWEQLIKIFSKDEHYTVQYLNNCSEDNLEWISEVFEDISKNLQSEKFIDELNLLNLKFPNLDLEMDISYAKKSLRN</sequence>
<gene>
    <name evidence="1" type="ORF">QJV37_01835</name>
</gene>